<keyword evidence="1" id="KW-1133">Transmembrane helix</keyword>
<accession>A0ABR9JS34</accession>
<keyword evidence="3" id="KW-1185">Reference proteome</keyword>
<keyword evidence="1" id="KW-0812">Transmembrane</keyword>
<feature type="transmembrane region" description="Helical" evidence="1">
    <location>
        <begin position="37"/>
        <end position="58"/>
    </location>
</feature>
<keyword evidence="1" id="KW-0472">Membrane</keyword>
<evidence type="ECO:0000313" key="2">
    <source>
        <dbReference type="EMBL" id="MBE1533342.1"/>
    </source>
</evidence>
<sequence>MQFTSLADGGWRMADGGLGVVLLAFGMPWIGASAADVITVSAIIGFTAEMMTLIHFFAR</sequence>
<reference evidence="2 3" key="1">
    <citation type="submission" date="2020-10" db="EMBL/GenBank/DDBJ databases">
        <title>Sequencing the genomes of 1000 actinobacteria strains.</title>
        <authorList>
            <person name="Klenk H.-P."/>
        </authorList>
    </citation>
    <scope>NUCLEOTIDE SEQUENCE [LARGE SCALE GENOMIC DNA]</scope>
    <source>
        <strain evidence="2 3">DSM 46744</strain>
    </source>
</reference>
<evidence type="ECO:0000256" key="1">
    <source>
        <dbReference type="SAM" id="Phobius"/>
    </source>
</evidence>
<name>A0ABR9JS34_9ACTN</name>
<dbReference type="Proteomes" id="UP000627838">
    <property type="component" value="Unassembled WGS sequence"/>
</dbReference>
<feature type="transmembrane region" description="Helical" evidence="1">
    <location>
        <begin position="12"/>
        <end position="31"/>
    </location>
</feature>
<proteinExistence type="predicted"/>
<gene>
    <name evidence="2" type="ORF">H4W34_003175</name>
</gene>
<organism evidence="2 3">
    <name type="scientific">Actinomadura algeriensis</name>
    <dbReference type="NCBI Taxonomy" id="1679523"/>
    <lineage>
        <taxon>Bacteria</taxon>
        <taxon>Bacillati</taxon>
        <taxon>Actinomycetota</taxon>
        <taxon>Actinomycetes</taxon>
        <taxon>Streptosporangiales</taxon>
        <taxon>Thermomonosporaceae</taxon>
        <taxon>Actinomadura</taxon>
    </lineage>
</organism>
<evidence type="ECO:0000313" key="3">
    <source>
        <dbReference type="Proteomes" id="UP000627838"/>
    </source>
</evidence>
<dbReference type="EMBL" id="JADBDZ010000001">
    <property type="protein sequence ID" value="MBE1533342.1"/>
    <property type="molecule type" value="Genomic_DNA"/>
</dbReference>
<protein>
    <submittedName>
        <fullName evidence="2">Uncharacterized protein</fullName>
    </submittedName>
</protein>
<dbReference type="RefSeq" id="WP_192759908.1">
    <property type="nucleotide sequence ID" value="NZ_JADBDZ010000001.1"/>
</dbReference>
<comment type="caution">
    <text evidence="2">The sequence shown here is derived from an EMBL/GenBank/DDBJ whole genome shotgun (WGS) entry which is preliminary data.</text>
</comment>